<keyword evidence="1" id="KW-1133">Transmembrane helix</keyword>
<feature type="transmembrane region" description="Helical" evidence="1">
    <location>
        <begin position="209"/>
        <end position="227"/>
    </location>
</feature>
<feature type="transmembrane region" description="Helical" evidence="1">
    <location>
        <begin position="399"/>
        <end position="427"/>
    </location>
</feature>
<organism evidence="2 3">
    <name type="scientific">Mugilogobius chulae</name>
    <name type="common">yellowstripe goby</name>
    <dbReference type="NCBI Taxonomy" id="88201"/>
    <lineage>
        <taxon>Eukaryota</taxon>
        <taxon>Metazoa</taxon>
        <taxon>Chordata</taxon>
        <taxon>Craniata</taxon>
        <taxon>Vertebrata</taxon>
        <taxon>Euteleostomi</taxon>
        <taxon>Actinopterygii</taxon>
        <taxon>Neopterygii</taxon>
        <taxon>Teleostei</taxon>
        <taxon>Neoteleostei</taxon>
        <taxon>Acanthomorphata</taxon>
        <taxon>Gobiaria</taxon>
        <taxon>Gobiiformes</taxon>
        <taxon>Gobioidei</taxon>
        <taxon>Gobiidae</taxon>
        <taxon>Gobionellinae</taxon>
        <taxon>Mugilogobius</taxon>
    </lineage>
</organism>
<gene>
    <name evidence="2" type="ORF">WMY93_015529</name>
</gene>
<evidence type="ECO:0000313" key="3">
    <source>
        <dbReference type="Proteomes" id="UP001460270"/>
    </source>
</evidence>
<dbReference type="AlphaFoldDB" id="A0AAW0NRH3"/>
<protein>
    <submittedName>
        <fullName evidence="2">Uncharacterized protein</fullName>
    </submittedName>
</protein>
<sequence length="468" mass="47594">MEKSMGVSDLLGDILKGTATGFAFAEASSFALEPVLSEDPTLLPIAVQAASRAGSTGVGVVTSCLLCTSMLISLGSGFLLAAMVTKLLKHIGSDRPWLTALAISLSLVTGAAITGISWGLLPLGLYVIVQLILVVTVFFYSNINQLTQALSVIFVTLYVSVSYGRMGVILGLFLSGVTISFLCALRKALTERMTPKPKSVTECKLLERIFFYSVVVGILGFGVGLGAGEQNDSSEAEMVIMIESVVWVAFLSSGILGAGLGTVVMADVGAEMAGKIAIGISVLSAIALRVILNFVPTLGARASTGGILGVTVVSAVSLSAASVAAKEMYGSRLTFSTTIASVAVGVIAATKVINAPHIEISELFIVILVSMGSYVLGAPKSPFNTKMTLRQGLIRGPELLKTIGMETVTAAAAPIGAGALGVAALGTAALGKLGTVGVLLALALALGGALSGMLGRSLPASAKGDNGH</sequence>
<feature type="transmembrane region" description="Helical" evidence="1">
    <location>
        <begin position="302"/>
        <end position="321"/>
    </location>
</feature>
<proteinExistence type="predicted"/>
<name>A0AAW0NRH3_9GOBI</name>
<evidence type="ECO:0000256" key="1">
    <source>
        <dbReference type="SAM" id="Phobius"/>
    </source>
</evidence>
<reference evidence="3" key="1">
    <citation type="submission" date="2024-04" db="EMBL/GenBank/DDBJ databases">
        <title>Salinicola lusitanus LLJ914,a marine bacterium isolated from the Okinawa Trough.</title>
        <authorList>
            <person name="Li J."/>
        </authorList>
    </citation>
    <scope>NUCLEOTIDE SEQUENCE [LARGE SCALE GENOMIC DNA]</scope>
</reference>
<keyword evidence="3" id="KW-1185">Reference proteome</keyword>
<feature type="transmembrane region" description="Helical" evidence="1">
    <location>
        <begin position="276"/>
        <end position="296"/>
    </location>
</feature>
<keyword evidence="1" id="KW-0472">Membrane</keyword>
<accession>A0AAW0NRH3</accession>
<feature type="transmembrane region" description="Helical" evidence="1">
    <location>
        <begin position="360"/>
        <end position="378"/>
    </location>
</feature>
<evidence type="ECO:0000313" key="2">
    <source>
        <dbReference type="EMBL" id="KAK7906917.1"/>
    </source>
</evidence>
<feature type="transmembrane region" description="Helical" evidence="1">
    <location>
        <begin position="97"/>
        <end position="117"/>
    </location>
</feature>
<dbReference type="EMBL" id="JBBPFD010000011">
    <property type="protein sequence ID" value="KAK7906917.1"/>
    <property type="molecule type" value="Genomic_DNA"/>
</dbReference>
<feature type="transmembrane region" description="Helical" evidence="1">
    <location>
        <begin position="239"/>
        <end position="264"/>
    </location>
</feature>
<feature type="transmembrane region" description="Helical" evidence="1">
    <location>
        <begin position="333"/>
        <end position="354"/>
    </location>
</feature>
<dbReference type="Proteomes" id="UP001460270">
    <property type="component" value="Unassembled WGS sequence"/>
</dbReference>
<feature type="transmembrane region" description="Helical" evidence="1">
    <location>
        <begin position="169"/>
        <end position="189"/>
    </location>
</feature>
<feature type="transmembrane region" description="Helical" evidence="1">
    <location>
        <begin position="433"/>
        <end position="454"/>
    </location>
</feature>
<comment type="caution">
    <text evidence="2">The sequence shown here is derived from an EMBL/GenBank/DDBJ whole genome shotgun (WGS) entry which is preliminary data.</text>
</comment>
<feature type="transmembrane region" description="Helical" evidence="1">
    <location>
        <begin position="123"/>
        <end position="140"/>
    </location>
</feature>
<keyword evidence="1" id="KW-0812">Transmembrane</keyword>
<feature type="transmembrane region" description="Helical" evidence="1">
    <location>
        <begin position="60"/>
        <end position="85"/>
    </location>
</feature>